<feature type="domain" description="DUF1918" evidence="1">
    <location>
        <begin position="1"/>
        <end position="57"/>
    </location>
</feature>
<dbReference type="Pfam" id="PF08940">
    <property type="entry name" value="DUF1918"/>
    <property type="match status" value="1"/>
</dbReference>
<evidence type="ECO:0000313" key="2">
    <source>
        <dbReference type="EMBL" id="SDI05070.1"/>
    </source>
</evidence>
<dbReference type="EMBL" id="FNDT01000005">
    <property type="protein sequence ID" value="SDI05070.1"/>
    <property type="molecule type" value="Genomic_DNA"/>
</dbReference>
<evidence type="ECO:0000313" key="3">
    <source>
        <dbReference type="Proteomes" id="UP000199258"/>
    </source>
</evidence>
<dbReference type="RefSeq" id="WP_090585779.1">
    <property type="nucleotide sequence ID" value="NZ_FNDT01000005.1"/>
</dbReference>
<dbReference type="OrthoDB" id="4828144at2"/>
<keyword evidence="3" id="KW-1185">Reference proteome</keyword>
<dbReference type="Proteomes" id="UP000199258">
    <property type="component" value="Unassembled WGS sequence"/>
</dbReference>
<dbReference type="AlphaFoldDB" id="A0A1G8HF28"/>
<dbReference type="STRING" id="335973.SAMN04488693_105170"/>
<dbReference type="SUPFAM" id="SSF50118">
    <property type="entry name" value="Cell growth inhibitor/plasmid maintenance toxic component"/>
    <property type="match status" value="1"/>
</dbReference>
<protein>
    <recommendedName>
        <fullName evidence="1">DUF1918 domain-containing protein</fullName>
    </recommendedName>
</protein>
<sequence>MKASVGDRILVHGAHVDDAEREGEVLETRGEGGAPPYLVRWSNGSEGLVFPGPGAEIRATGS</sequence>
<accession>A0A1G8HF28</accession>
<reference evidence="2 3" key="1">
    <citation type="submission" date="2016-10" db="EMBL/GenBank/DDBJ databases">
        <authorList>
            <person name="de Groot N.N."/>
        </authorList>
    </citation>
    <scope>NUCLEOTIDE SEQUENCE [LARGE SCALE GENOMIC DNA]</scope>
    <source>
        <strain evidence="2 3">NP_1H</strain>
    </source>
</reference>
<dbReference type="InterPro" id="IPR015035">
    <property type="entry name" value="DUF1918"/>
</dbReference>
<organism evidence="2 3">
    <name type="scientific">Arthrobacter subterraneus</name>
    <dbReference type="NCBI Taxonomy" id="335973"/>
    <lineage>
        <taxon>Bacteria</taxon>
        <taxon>Bacillati</taxon>
        <taxon>Actinomycetota</taxon>
        <taxon>Actinomycetes</taxon>
        <taxon>Micrococcales</taxon>
        <taxon>Micrococcaceae</taxon>
        <taxon>Arthrobacter</taxon>
    </lineage>
</organism>
<proteinExistence type="predicted"/>
<dbReference type="Gene3D" id="2.30.30.440">
    <property type="entry name" value="Domain of unknown function DUF1918"/>
    <property type="match status" value="1"/>
</dbReference>
<gene>
    <name evidence="2" type="ORF">SAMN04488693_105170</name>
</gene>
<evidence type="ECO:0000259" key="1">
    <source>
        <dbReference type="Pfam" id="PF08940"/>
    </source>
</evidence>
<name>A0A1G8HF28_9MICC</name>